<sequence>MASESENIVEELFEVEVLLDQELLNLLKSFELSDQGIEQFLTNGYDIASLRIIEREEVEALLPPPFLADRTKSIDGLNKWRLSQGLQPVSQPLKENSQNNTSLHQNISTSRTSLGARPRTEWTAQNLICRSRKGNQILEKFKASNILSKKDRIFITHLIVDEFTDEFGKLTREELIRRSAELSALFPTTDQHIWYQPAFYRDASGKKIKLGRVAKGCLYDRNNNYLSGGAKTTKNLPGPSEQRTNSNLQLDVTITEDAVIAYQEITTEGYQLVKLDFQQKFPEKVDLLFSRFVDFRSRAQAVFANEVSPQGKPLCEFLLHDDLTEDSRDCITATLIFYSWRGVVMRLPNGTKWKPSLQEVCDSSIIFMKSLTDYETELARLNKQNTKRGVPDYPVIVVVGEDVKGANQFIVCFNDIAYKAETFLKAVDITFKIYKAYGIAFPLEATGPWQFIATYFYDFDLPEDRYKAKTLTLISMLRNHLPST</sequence>
<evidence type="ECO:0000313" key="4">
    <source>
        <dbReference type="Proteomes" id="UP000008820"/>
    </source>
</evidence>
<dbReference type="EnsemblMetazoa" id="AAEL020707-RB">
    <property type="protein sequence ID" value="AAEL020707-PB"/>
    <property type="gene ID" value="AAEL020707"/>
</dbReference>
<organism evidence="3 4">
    <name type="scientific">Aedes aegypti</name>
    <name type="common">Yellowfever mosquito</name>
    <name type="synonym">Culex aegypti</name>
    <dbReference type="NCBI Taxonomy" id="7159"/>
    <lineage>
        <taxon>Eukaryota</taxon>
        <taxon>Metazoa</taxon>
        <taxon>Ecdysozoa</taxon>
        <taxon>Arthropoda</taxon>
        <taxon>Hexapoda</taxon>
        <taxon>Insecta</taxon>
        <taxon>Pterygota</taxon>
        <taxon>Neoptera</taxon>
        <taxon>Endopterygota</taxon>
        <taxon>Diptera</taxon>
        <taxon>Nematocera</taxon>
        <taxon>Culicoidea</taxon>
        <taxon>Culicidae</taxon>
        <taxon>Culicinae</taxon>
        <taxon>Aedini</taxon>
        <taxon>Aedes</taxon>
        <taxon>Stegomyia</taxon>
    </lineage>
</organism>
<dbReference type="EnsemblMetazoa" id="AAEL026309-RC">
    <property type="protein sequence ID" value="AAEL026309-PC"/>
    <property type="gene ID" value="AAEL026309"/>
</dbReference>
<evidence type="ECO:0000256" key="1">
    <source>
        <dbReference type="SAM" id="MobiDB-lite"/>
    </source>
</evidence>
<accession>A0A6I8U7M4</accession>
<evidence type="ECO:0000313" key="3">
    <source>
        <dbReference type="EnsemblMetazoa" id="AAEL026309-PC"/>
    </source>
</evidence>
<protein>
    <submittedName>
        <fullName evidence="3">Uncharacterized protein</fullName>
    </submittedName>
</protein>
<dbReference type="Proteomes" id="UP000008820">
    <property type="component" value="Chromosome 3"/>
</dbReference>
<dbReference type="OrthoDB" id="7761571at2759"/>
<name>A0A6I8U7M4_AEDAE</name>
<reference evidence="3" key="2">
    <citation type="submission" date="2020-05" db="UniProtKB">
        <authorList>
            <consortium name="EnsemblMetazoa"/>
        </authorList>
    </citation>
    <scope>IDENTIFICATION</scope>
    <source>
        <strain evidence="3">LVP_AGWG</strain>
    </source>
</reference>
<gene>
    <name evidence="3" type="primary">5567223</name>
    <name evidence="2" type="synonym">110681115</name>
</gene>
<dbReference type="AlphaFoldDB" id="A0A6I8U7M4"/>
<reference evidence="3 4" key="1">
    <citation type="submission" date="2017-06" db="EMBL/GenBank/DDBJ databases">
        <title>Aedes aegypti genome working group (AGWG) sequencing and assembly.</title>
        <authorList>
            <consortium name="Aedes aegypti Genome Working Group (AGWG)"/>
            <person name="Matthews B.J."/>
        </authorList>
    </citation>
    <scope>NUCLEOTIDE SEQUENCE [LARGE SCALE GENOMIC DNA]</scope>
    <source>
        <strain evidence="3 4">LVP_AGWG</strain>
    </source>
</reference>
<feature type="region of interest" description="Disordered" evidence="1">
    <location>
        <begin position="90"/>
        <end position="110"/>
    </location>
</feature>
<keyword evidence="4" id="KW-1185">Reference proteome</keyword>
<evidence type="ECO:0000313" key="2">
    <source>
        <dbReference type="EnsemblMetazoa" id="AAEL020707-PB"/>
    </source>
</evidence>
<proteinExistence type="predicted"/>